<reference evidence="8 9" key="1">
    <citation type="submission" date="2019-05" db="EMBL/GenBank/DDBJ databases">
        <authorList>
            <consortium name="Science for Life Laboratories"/>
        </authorList>
    </citation>
    <scope>NUCLEOTIDE SEQUENCE [LARGE SCALE GENOMIC DNA]</scope>
    <source>
        <strain evidence="8">Soil9</strain>
    </source>
</reference>
<dbReference type="EMBL" id="LR593886">
    <property type="protein sequence ID" value="VTR94664.1"/>
    <property type="molecule type" value="Genomic_DNA"/>
</dbReference>
<evidence type="ECO:0000256" key="4">
    <source>
        <dbReference type="PROSITE-ProRule" id="PRU00433"/>
    </source>
</evidence>
<dbReference type="GO" id="GO:0046872">
    <property type="term" value="F:metal ion binding"/>
    <property type="evidence" value="ECO:0007669"/>
    <property type="project" value="UniProtKB-KW"/>
</dbReference>
<accession>A0A6P2D3J4</accession>
<organism evidence="8 9">
    <name type="scientific">Gemmata massiliana</name>
    <dbReference type="NCBI Taxonomy" id="1210884"/>
    <lineage>
        <taxon>Bacteria</taxon>
        <taxon>Pseudomonadati</taxon>
        <taxon>Planctomycetota</taxon>
        <taxon>Planctomycetia</taxon>
        <taxon>Gemmatales</taxon>
        <taxon>Gemmataceae</taxon>
        <taxon>Gemmata</taxon>
    </lineage>
</organism>
<keyword evidence="3 4" id="KW-0408">Iron</keyword>
<dbReference type="SUPFAM" id="SSF46626">
    <property type="entry name" value="Cytochrome c"/>
    <property type="match status" value="1"/>
</dbReference>
<dbReference type="Pfam" id="PF00034">
    <property type="entry name" value="Cytochrom_C"/>
    <property type="match status" value="1"/>
</dbReference>
<proteinExistence type="predicted"/>
<keyword evidence="9" id="KW-1185">Reference proteome</keyword>
<feature type="region of interest" description="Disordered" evidence="5">
    <location>
        <begin position="303"/>
        <end position="361"/>
    </location>
</feature>
<dbReference type="InterPro" id="IPR009056">
    <property type="entry name" value="Cyt_c-like_dom"/>
</dbReference>
<feature type="chain" id="PRO_5027068119" description="Cytochrome c domain-containing protein" evidence="6">
    <location>
        <begin position="22"/>
        <end position="361"/>
    </location>
</feature>
<dbReference type="GO" id="GO:0020037">
    <property type="term" value="F:heme binding"/>
    <property type="evidence" value="ECO:0007669"/>
    <property type="project" value="InterPro"/>
</dbReference>
<dbReference type="Proteomes" id="UP000464178">
    <property type="component" value="Chromosome"/>
</dbReference>
<feature type="compositionally biased region" description="Basic and acidic residues" evidence="5">
    <location>
        <begin position="332"/>
        <end position="348"/>
    </location>
</feature>
<feature type="domain" description="Cytochrome c" evidence="7">
    <location>
        <begin position="206"/>
        <end position="301"/>
    </location>
</feature>
<evidence type="ECO:0000256" key="3">
    <source>
        <dbReference type="ARBA" id="ARBA00023004"/>
    </source>
</evidence>
<keyword evidence="1 4" id="KW-0349">Heme</keyword>
<feature type="signal peptide" evidence="6">
    <location>
        <begin position="1"/>
        <end position="21"/>
    </location>
</feature>
<evidence type="ECO:0000256" key="6">
    <source>
        <dbReference type="SAM" id="SignalP"/>
    </source>
</evidence>
<dbReference type="Gene3D" id="1.10.760.10">
    <property type="entry name" value="Cytochrome c-like domain"/>
    <property type="match status" value="1"/>
</dbReference>
<evidence type="ECO:0000313" key="8">
    <source>
        <dbReference type="EMBL" id="VTR94664.1"/>
    </source>
</evidence>
<gene>
    <name evidence="8" type="ORF">SOIL9_30500</name>
</gene>
<keyword evidence="6" id="KW-0732">Signal</keyword>
<evidence type="ECO:0000313" key="9">
    <source>
        <dbReference type="Proteomes" id="UP000464178"/>
    </source>
</evidence>
<protein>
    <recommendedName>
        <fullName evidence="7">Cytochrome c domain-containing protein</fullName>
    </recommendedName>
</protein>
<dbReference type="InterPro" id="IPR036909">
    <property type="entry name" value="Cyt_c-like_dom_sf"/>
</dbReference>
<evidence type="ECO:0000256" key="1">
    <source>
        <dbReference type="ARBA" id="ARBA00022617"/>
    </source>
</evidence>
<dbReference type="GO" id="GO:0009055">
    <property type="term" value="F:electron transfer activity"/>
    <property type="evidence" value="ECO:0007669"/>
    <property type="project" value="InterPro"/>
</dbReference>
<dbReference type="PROSITE" id="PS51007">
    <property type="entry name" value="CYTC"/>
    <property type="match status" value="1"/>
</dbReference>
<evidence type="ECO:0000256" key="5">
    <source>
        <dbReference type="SAM" id="MobiDB-lite"/>
    </source>
</evidence>
<evidence type="ECO:0000256" key="2">
    <source>
        <dbReference type="ARBA" id="ARBA00022723"/>
    </source>
</evidence>
<dbReference type="KEGG" id="gms:SOIL9_30500"/>
<name>A0A6P2D3J4_9BACT</name>
<evidence type="ECO:0000259" key="7">
    <source>
        <dbReference type="PROSITE" id="PS51007"/>
    </source>
</evidence>
<sequence length="361" mass="38547">MNRLRPTYLLLTLSALVPACAKQSPTSTSTSTPASTFVIPESSSAMTFPDIKSGDNTIPANNTIPAPRPVPPAAEIVDTEPANALNVLAIAGENGAWTFQHPSGKRERNELHLPVSRAVKFSFSQAKEGSTSTSGERFEIPAFPLTASARAGLEKTTALKTIRAGAFALWNSRERIGTAFVTETSEYERFAKNDSGTKPPIEGDGALAFKGRQLFLKNQCINCHSATTNAKAPALEGLFGTKVALKDGGAQLVDEAYIVESIRKPRVKVVDGWVPIMPAYNAEQISDEDVNAIVAYIRSLKTSTAPKVQPTPPPTTPPVTPPPVAPPVSTPTDRRPGPQEVVGRREPAADNGIRRAPQPPR</sequence>
<dbReference type="AlphaFoldDB" id="A0A6P2D3J4"/>
<keyword evidence="2 4" id="KW-0479">Metal-binding</keyword>
<feature type="compositionally biased region" description="Pro residues" evidence="5">
    <location>
        <begin position="309"/>
        <end position="329"/>
    </location>
</feature>